<protein>
    <recommendedName>
        <fullName evidence="7">tRNA pseudouridine synthase</fullName>
        <ecNumber evidence="7">5.4.99.12</ecNumber>
    </recommendedName>
</protein>
<evidence type="ECO:0000256" key="3">
    <source>
        <dbReference type="ARBA" id="ARBA00022694"/>
    </source>
</evidence>
<dbReference type="GO" id="GO:0006412">
    <property type="term" value="P:translation"/>
    <property type="evidence" value="ECO:0007669"/>
    <property type="project" value="InterPro"/>
</dbReference>
<keyword evidence="3 7" id="KW-0819">tRNA processing</keyword>
<dbReference type="GO" id="GO:0005840">
    <property type="term" value="C:ribosome"/>
    <property type="evidence" value="ECO:0007669"/>
    <property type="project" value="UniProtKB-KW"/>
</dbReference>
<gene>
    <name evidence="10" type="ORF">GBAR_LOCUS7618</name>
</gene>
<feature type="domain" description="Pseudouridine synthase I TruA alpha/beta" evidence="9">
    <location>
        <begin position="153"/>
        <end position="253"/>
    </location>
</feature>
<dbReference type="InterPro" id="IPR020094">
    <property type="entry name" value="TruA/RsuA/RluB/E/F_N"/>
</dbReference>
<evidence type="ECO:0000256" key="7">
    <source>
        <dbReference type="RuleBase" id="RU003792"/>
    </source>
</evidence>
<feature type="domain" description="Pseudouridine synthase I TruA alpha/beta" evidence="9">
    <location>
        <begin position="17"/>
        <end position="112"/>
    </location>
</feature>
<dbReference type="GO" id="GO:0031119">
    <property type="term" value="P:tRNA pseudouridine synthesis"/>
    <property type="evidence" value="ECO:0007669"/>
    <property type="project" value="TreeGrafter"/>
</dbReference>
<dbReference type="PANTHER" id="PTHR11142:SF0">
    <property type="entry name" value="TRNA PSEUDOURIDINE SYNTHASE-LIKE 1"/>
    <property type="match status" value="1"/>
</dbReference>
<dbReference type="HAMAP" id="MF_01366">
    <property type="entry name" value="Ribosomal_uL13"/>
    <property type="match status" value="1"/>
</dbReference>
<dbReference type="InterPro" id="IPR005822">
    <property type="entry name" value="Ribosomal_uL13"/>
</dbReference>
<dbReference type="Pfam" id="PF00572">
    <property type="entry name" value="Ribosomal_L13"/>
    <property type="match status" value="1"/>
</dbReference>
<dbReference type="Pfam" id="PF01416">
    <property type="entry name" value="PseudoU_synth_1"/>
    <property type="match status" value="2"/>
</dbReference>
<dbReference type="Gene3D" id="3.30.70.660">
    <property type="entry name" value="Pseudouridine synthase I, catalytic domain, C-terminal subdomain"/>
    <property type="match status" value="1"/>
</dbReference>
<keyword evidence="6 8" id="KW-0687">Ribonucleoprotein</keyword>
<organism evidence="10 11">
    <name type="scientific">Geodia barretti</name>
    <name type="common">Barrett's horny sponge</name>
    <dbReference type="NCBI Taxonomy" id="519541"/>
    <lineage>
        <taxon>Eukaryota</taxon>
        <taxon>Metazoa</taxon>
        <taxon>Porifera</taxon>
        <taxon>Demospongiae</taxon>
        <taxon>Heteroscleromorpha</taxon>
        <taxon>Tetractinellida</taxon>
        <taxon>Astrophorina</taxon>
        <taxon>Geodiidae</taxon>
        <taxon>Geodia</taxon>
    </lineage>
</organism>
<dbReference type="Proteomes" id="UP001174909">
    <property type="component" value="Unassembled WGS sequence"/>
</dbReference>
<reference evidence="10" key="1">
    <citation type="submission" date="2023-03" db="EMBL/GenBank/DDBJ databases">
        <authorList>
            <person name="Steffen K."/>
            <person name="Cardenas P."/>
        </authorList>
    </citation>
    <scope>NUCLEOTIDE SEQUENCE</scope>
</reference>
<dbReference type="NCBIfam" id="TIGR00071">
    <property type="entry name" value="hisT_truA"/>
    <property type="match status" value="1"/>
</dbReference>
<evidence type="ECO:0000313" key="10">
    <source>
        <dbReference type="EMBL" id="CAI8011863.1"/>
    </source>
</evidence>
<evidence type="ECO:0000256" key="4">
    <source>
        <dbReference type="ARBA" id="ARBA00022980"/>
    </source>
</evidence>
<dbReference type="Gene3D" id="3.30.70.580">
    <property type="entry name" value="Pseudouridine synthase I, catalytic domain, N-terminal subdomain"/>
    <property type="match status" value="1"/>
</dbReference>
<dbReference type="GO" id="GO:0003735">
    <property type="term" value="F:structural constituent of ribosome"/>
    <property type="evidence" value="ECO:0007669"/>
    <property type="project" value="InterPro"/>
</dbReference>
<evidence type="ECO:0000256" key="8">
    <source>
        <dbReference type="RuleBase" id="RU003877"/>
    </source>
</evidence>
<keyword evidence="5 7" id="KW-0413">Isomerase</keyword>
<dbReference type="InterPro" id="IPR001406">
    <property type="entry name" value="PsdUridine_synth_TruA"/>
</dbReference>
<dbReference type="NCBIfam" id="TIGR01066">
    <property type="entry name" value="rplM_bact"/>
    <property type="match status" value="1"/>
</dbReference>
<dbReference type="SUPFAM" id="SSF52161">
    <property type="entry name" value="Ribosomal protein L13"/>
    <property type="match status" value="1"/>
</dbReference>
<dbReference type="InterPro" id="IPR020095">
    <property type="entry name" value="PsdUridine_synth_TruA_C"/>
</dbReference>
<dbReference type="InterPro" id="IPR020097">
    <property type="entry name" value="PsdUridine_synth_TruA_a/b_dom"/>
</dbReference>
<dbReference type="InterPro" id="IPR020103">
    <property type="entry name" value="PsdUridine_synth_cat_dom_sf"/>
</dbReference>
<evidence type="ECO:0000256" key="1">
    <source>
        <dbReference type="ARBA" id="ARBA00006227"/>
    </source>
</evidence>
<dbReference type="FunFam" id="3.30.70.580:FF:000001">
    <property type="entry name" value="tRNA pseudouridine synthase A"/>
    <property type="match status" value="1"/>
</dbReference>
<dbReference type="PROSITE" id="PS00783">
    <property type="entry name" value="RIBOSOMAL_L13"/>
    <property type="match status" value="1"/>
</dbReference>
<evidence type="ECO:0000313" key="11">
    <source>
        <dbReference type="Proteomes" id="UP001174909"/>
    </source>
</evidence>
<comment type="similarity">
    <text evidence="2 7">Belongs to the tRNA pseudouridine synthase TruA family.</text>
</comment>
<dbReference type="CDD" id="cd00392">
    <property type="entry name" value="Ribosomal_L13"/>
    <property type="match status" value="1"/>
</dbReference>
<keyword evidence="11" id="KW-1185">Reference proteome</keyword>
<dbReference type="EMBL" id="CASHTH010001131">
    <property type="protein sequence ID" value="CAI8011863.1"/>
    <property type="molecule type" value="Genomic_DNA"/>
</dbReference>
<evidence type="ECO:0000259" key="9">
    <source>
        <dbReference type="Pfam" id="PF01416"/>
    </source>
</evidence>
<dbReference type="InterPro" id="IPR005823">
    <property type="entry name" value="Ribosomal_uL13_bac-type"/>
</dbReference>
<evidence type="ECO:0000256" key="5">
    <source>
        <dbReference type="ARBA" id="ARBA00023235"/>
    </source>
</evidence>
<evidence type="ECO:0000256" key="6">
    <source>
        <dbReference type="ARBA" id="ARBA00023274"/>
    </source>
</evidence>
<dbReference type="InterPro" id="IPR036899">
    <property type="entry name" value="Ribosomal_uL13_sf"/>
</dbReference>
<dbReference type="SUPFAM" id="SSF55120">
    <property type="entry name" value="Pseudouridine synthase"/>
    <property type="match status" value="1"/>
</dbReference>
<name>A0AA35RHZ7_GEOBA</name>
<sequence length="392" mass="43595">MTSRRSGDEAQRRIALVVAYEGANYAGFQLQADIPTIQGELEKAFNRLTGEHARVRGASRTDSGAHAIGQVVDLVTDTTHGTDVVVAAMNHHLPDDIRIVTASDVPAEFHARRSATRRDYRYSIANRSVPFPFLRRSHHAEPKPLNLDAMQMATHSLLGIRDFRQIATAHPADQSAVRQVFRWDVKRQSDDQDVIVIDCAANGFLRHQIRRANAILVEIGKGRLPIHATADALAGRTQKLHGVSTLPAKGLCLRTYFAKAGDVPDSWRVIDATGISLGRLARQVAVALQGKDQPMYTPHVITGCHVVVINADKVRITGRKLTQKMYYRHSGYVGNLKSFLMRDMMEERPDRVVQLAVKGMLPSNKQGRHMLRRLRIYAGDQHPHEAQVGSAQ</sequence>
<accession>A0AA35RHZ7</accession>
<dbReference type="HAMAP" id="MF_00171">
    <property type="entry name" value="TruA"/>
    <property type="match status" value="1"/>
</dbReference>
<dbReference type="AlphaFoldDB" id="A0AA35RHZ7"/>
<comment type="caution">
    <text evidence="10">The sequence shown here is derived from an EMBL/GenBank/DDBJ whole genome shotgun (WGS) entry which is preliminary data.</text>
</comment>
<comment type="similarity">
    <text evidence="1 8">Belongs to the universal ribosomal protein uL13 family.</text>
</comment>
<keyword evidence="4 8" id="KW-0689">Ribosomal protein</keyword>
<dbReference type="GO" id="GO:1990904">
    <property type="term" value="C:ribonucleoprotein complex"/>
    <property type="evidence" value="ECO:0007669"/>
    <property type="project" value="UniProtKB-KW"/>
</dbReference>
<dbReference type="Gene3D" id="3.90.1180.10">
    <property type="entry name" value="Ribosomal protein L13"/>
    <property type="match status" value="1"/>
</dbReference>
<evidence type="ECO:0000256" key="2">
    <source>
        <dbReference type="ARBA" id="ARBA00009375"/>
    </source>
</evidence>
<dbReference type="InterPro" id="IPR023563">
    <property type="entry name" value="Ribosomal_uL13_CS"/>
</dbReference>
<proteinExistence type="inferred from homology"/>
<dbReference type="PANTHER" id="PTHR11142">
    <property type="entry name" value="PSEUDOURIDYLATE SYNTHASE"/>
    <property type="match status" value="1"/>
</dbReference>
<dbReference type="CDD" id="cd02570">
    <property type="entry name" value="PseudoU_synth_EcTruA"/>
    <property type="match status" value="1"/>
</dbReference>
<dbReference type="EC" id="5.4.99.12" evidence="7"/>
<dbReference type="GO" id="GO:0003723">
    <property type="term" value="F:RNA binding"/>
    <property type="evidence" value="ECO:0007669"/>
    <property type="project" value="InterPro"/>
</dbReference>
<dbReference type="GO" id="GO:0160147">
    <property type="term" value="F:tRNA pseudouridine(38-40) synthase activity"/>
    <property type="evidence" value="ECO:0007669"/>
    <property type="project" value="UniProtKB-EC"/>
</dbReference>
<comment type="catalytic activity">
    <reaction evidence="7">
        <text>uridine(38/39/40) in tRNA = pseudouridine(38/39/40) in tRNA</text>
        <dbReference type="Rhea" id="RHEA:22376"/>
        <dbReference type="Rhea" id="RHEA-COMP:10085"/>
        <dbReference type="Rhea" id="RHEA-COMP:10087"/>
        <dbReference type="ChEBI" id="CHEBI:65314"/>
        <dbReference type="ChEBI" id="CHEBI:65315"/>
        <dbReference type="EC" id="5.4.99.12"/>
    </reaction>
</comment>